<proteinExistence type="predicted"/>
<organism evidence="1 2">
    <name type="scientific">Sphingomonas endophytica</name>
    <dbReference type="NCBI Taxonomy" id="869719"/>
    <lineage>
        <taxon>Bacteria</taxon>
        <taxon>Pseudomonadati</taxon>
        <taxon>Pseudomonadota</taxon>
        <taxon>Alphaproteobacteria</taxon>
        <taxon>Sphingomonadales</taxon>
        <taxon>Sphingomonadaceae</taxon>
        <taxon>Sphingomonas</taxon>
    </lineage>
</organism>
<evidence type="ECO:0000313" key="2">
    <source>
        <dbReference type="Proteomes" id="UP000560131"/>
    </source>
</evidence>
<dbReference type="RefSeq" id="WP_184035497.1">
    <property type="nucleotide sequence ID" value="NZ_BAABAR010000004.1"/>
</dbReference>
<name>A0ABR6N7C2_9SPHN</name>
<accession>A0ABR6N7C2</accession>
<dbReference type="InterPro" id="IPR013325">
    <property type="entry name" value="RNA_pol_sigma_r2"/>
</dbReference>
<evidence type="ECO:0000313" key="1">
    <source>
        <dbReference type="EMBL" id="MBB5725667.1"/>
    </source>
</evidence>
<comment type="caution">
    <text evidence="1">The sequence shown here is derived from an EMBL/GenBank/DDBJ whole genome shotgun (WGS) entry which is preliminary data.</text>
</comment>
<dbReference type="Gene3D" id="1.10.1740.10">
    <property type="match status" value="1"/>
</dbReference>
<dbReference type="EMBL" id="JACIJN010000004">
    <property type="protein sequence ID" value="MBB5725667.1"/>
    <property type="molecule type" value="Genomic_DNA"/>
</dbReference>
<sequence>MSKTTIALESAVAAVIATRSDQSHGSDRRRRLEEDRAFARVIKIVAPRIRHFINQYGLAGHWEDAEQVCAIAVHRAIIAYDPTKAQFTTFINWQIRGELQSLRFRLMTDQRPSAQKVQACTVSLHAATTGPDGEEATLESLIQDEDAEADVEAGVSDYLARRTFYTLVDQYMEQLRLVGEDQLRRRPRPKRRVPDAEGRFPARNAELDAEILLLHERLRRDRKVIEQRMLDPDPDAAAEAAGISKERARQISKRAFRKISETIAFSSK</sequence>
<dbReference type="Proteomes" id="UP000560131">
    <property type="component" value="Unassembled WGS sequence"/>
</dbReference>
<reference evidence="1 2" key="1">
    <citation type="submission" date="2020-08" db="EMBL/GenBank/DDBJ databases">
        <title>Genomic Encyclopedia of Type Strains, Phase IV (KMG-IV): sequencing the most valuable type-strain genomes for metagenomic binning, comparative biology and taxonomic classification.</title>
        <authorList>
            <person name="Goeker M."/>
        </authorList>
    </citation>
    <scope>NUCLEOTIDE SEQUENCE [LARGE SCALE GENOMIC DNA]</scope>
    <source>
        <strain evidence="1 2">DSM 101535</strain>
    </source>
</reference>
<gene>
    <name evidence="1" type="ORF">FHS97_001593</name>
</gene>
<protein>
    <submittedName>
        <fullName evidence="1">RNA polymerase sigma-32 factor</fullName>
    </submittedName>
</protein>
<dbReference type="SUPFAM" id="SSF88946">
    <property type="entry name" value="Sigma2 domain of RNA polymerase sigma factors"/>
    <property type="match status" value="1"/>
</dbReference>
<keyword evidence="2" id="KW-1185">Reference proteome</keyword>